<dbReference type="SUPFAM" id="SSF57863">
    <property type="entry name" value="ArfGap/RecO-like zinc finger"/>
    <property type="match status" value="1"/>
</dbReference>
<proteinExistence type="predicted"/>
<protein>
    <recommendedName>
        <fullName evidence="6">Arf-GAP domain-containing protein</fullName>
    </recommendedName>
</protein>
<feature type="domain" description="Arf-GAP" evidence="6">
    <location>
        <begin position="14"/>
        <end position="50"/>
    </location>
</feature>
<dbReference type="InterPro" id="IPR038508">
    <property type="entry name" value="ArfGAP_dom_sf"/>
</dbReference>
<dbReference type="Gene3D" id="1.10.220.150">
    <property type="entry name" value="Arf GTPase activating protein"/>
    <property type="match status" value="1"/>
</dbReference>
<dbReference type="AlphaFoldDB" id="A0A922M318"/>
<organism evidence="7 8">
    <name type="scientific">Spodoptera exigua</name>
    <name type="common">Beet armyworm</name>
    <name type="synonym">Noctua fulgens</name>
    <dbReference type="NCBI Taxonomy" id="7107"/>
    <lineage>
        <taxon>Eukaryota</taxon>
        <taxon>Metazoa</taxon>
        <taxon>Ecdysozoa</taxon>
        <taxon>Arthropoda</taxon>
        <taxon>Hexapoda</taxon>
        <taxon>Insecta</taxon>
        <taxon>Pterygota</taxon>
        <taxon>Neoptera</taxon>
        <taxon>Endopterygota</taxon>
        <taxon>Lepidoptera</taxon>
        <taxon>Glossata</taxon>
        <taxon>Ditrysia</taxon>
        <taxon>Noctuoidea</taxon>
        <taxon>Noctuidae</taxon>
        <taxon>Amphipyrinae</taxon>
        <taxon>Spodoptera</taxon>
    </lineage>
</organism>
<evidence type="ECO:0000256" key="5">
    <source>
        <dbReference type="SAM" id="MobiDB-lite"/>
    </source>
</evidence>
<dbReference type="PANTHER" id="PTHR23180:SF399">
    <property type="entry name" value="BLOWN FUSE, ISOFORM A-RELATED"/>
    <property type="match status" value="1"/>
</dbReference>
<dbReference type="Proteomes" id="UP000814243">
    <property type="component" value="Unassembled WGS sequence"/>
</dbReference>
<dbReference type="Pfam" id="PF01412">
    <property type="entry name" value="ArfGap"/>
    <property type="match status" value="1"/>
</dbReference>
<dbReference type="InterPro" id="IPR045258">
    <property type="entry name" value="ACAP1/2/3-like"/>
</dbReference>
<gene>
    <name evidence="7" type="ORF">HF086_004982</name>
</gene>
<evidence type="ECO:0000256" key="4">
    <source>
        <dbReference type="PROSITE-ProRule" id="PRU00288"/>
    </source>
</evidence>
<evidence type="ECO:0000313" key="8">
    <source>
        <dbReference type="Proteomes" id="UP000814243"/>
    </source>
</evidence>
<dbReference type="InterPro" id="IPR037278">
    <property type="entry name" value="ARFGAP/RecO"/>
</dbReference>
<name>A0A922M318_SPOEX</name>
<dbReference type="InterPro" id="IPR001164">
    <property type="entry name" value="ArfGAP_dom"/>
</dbReference>
<keyword evidence="2 4" id="KW-0863">Zinc-finger</keyword>
<keyword evidence="3" id="KW-0862">Zinc</keyword>
<dbReference type="GO" id="GO:0005096">
    <property type="term" value="F:GTPase activator activity"/>
    <property type="evidence" value="ECO:0007669"/>
    <property type="project" value="InterPro"/>
</dbReference>
<reference evidence="7" key="1">
    <citation type="journal article" date="2021" name="G3 (Bethesda)">
        <title>Genome and transcriptome analysis of the beet armyworm Spodoptera exigua reveals targets for pest control. .</title>
        <authorList>
            <person name="Simon S."/>
            <person name="Breeschoten T."/>
            <person name="Jansen H.J."/>
            <person name="Dirks R.P."/>
            <person name="Schranz M.E."/>
            <person name="Ros V.I.D."/>
        </authorList>
    </citation>
    <scope>NUCLEOTIDE SEQUENCE</scope>
    <source>
        <strain evidence="7">TB_SE_WUR_2020</strain>
    </source>
</reference>
<comment type="caution">
    <text evidence="7">The sequence shown here is derived from an EMBL/GenBank/DDBJ whole genome shotgun (WGS) entry which is preliminary data.</text>
</comment>
<evidence type="ECO:0000256" key="2">
    <source>
        <dbReference type="ARBA" id="ARBA00022771"/>
    </source>
</evidence>
<evidence type="ECO:0000313" key="7">
    <source>
        <dbReference type="EMBL" id="KAH9628822.1"/>
    </source>
</evidence>
<keyword evidence="1" id="KW-0479">Metal-binding</keyword>
<accession>A0A922M318</accession>
<dbReference type="PANTHER" id="PTHR23180">
    <property type="entry name" value="CENTAURIN/ARF"/>
    <property type="match status" value="1"/>
</dbReference>
<dbReference type="GO" id="GO:0008270">
    <property type="term" value="F:zinc ion binding"/>
    <property type="evidence" value="ECO:0007669"/>
    <property type="project" value="UniProtKB-KW"/>
</dbReference>
<feature type="region of interest" description="Disordered" evidence="5">
    <location>
        <begin position="117"/>
        <end position="136"/>
    </location>
</feature>
<evidence type="ECO:0000256" key="3">
    <source>
        <dbReference type="ARBA" id="ARBA00022833"/>
    </source>
</evidence>
<evidence type="ECO:0000259" key="6">
    <source>
        <dbReference type="PROSITE" id="PS50115"/>
    </source>
</evidence>
<dbReference type="PROSITE" id="PS50115">
    <property type="entry name" value="ARFGAP"/>
    <property type="match status" value="1"/>
</dbReference>
<evidence type="ECO:0000256" key="1">
    <source>
        <dbReference type="ARBA" id="ARBA00022723"/>
    </source>
</evidence>
<dbReference type="EMBL" id="JACEFF010000894">
    <property type="protein sequence ID" value="KAH9628822.1"/>
    <property type="molecule type" value="Genomic_DNA"/>
</dbReference>
<sequence length="174" mass="19509">MLVYLLTYLFVYHSRIWEQLLSIPGNNYCCDCGSPNPRWASINLGITLCIANAEGTTIQRATPDCETNVRETWIRSKYVSLLFVKDLVGGGALAAADSPLRAGRRWSVRRARRRVRTTPSVPETINDEKSDANSSTSGKYACYLNTEQTSRLLTKMGRRRLTSPSITPTLILLH</sequence>